<dbReference type="EMBL" id="CP047476">
    <property type="protein sequence ID" value="QIA64931.1"/>
    <property type="molecule type" value="Genomic_DNA"/>
</dbReference>
<evidence type="ECO:0000259" key="2">
    <source>
        <dbReference type="Pfam" id="PF00857"/>
    </source>
</evidence>
<dbReference type="InterPro" id="IPR000868">
    <property type="entry name" value="Isochorismatase-like_dom"/>
</dbReference>
<dbReference type="InterPro" id="IPR036380">
    <property type="entry name" value="Isochorismatase-like_sf"/>
</dbReference>
<dbReference type="Pfam" id="PF00857">
    <property type="entry name" value="Isochorismatase"/>
    <property type="match status" value="1"/>
</dbReference>
<feature type="domain" description="Isochorismatase-like" evidence="2">
    <location>
        <begin position="4"/>
        <end position="145"/>
    </location>
</feature>
<dbReference type="RefSeq" id="WP_164649831.1">
    <property type="nucleotide sequence ID" value="NZ_CP047476.1"/>
</dbReference>
<gene>
    <name evidence="3" type="ORF">GT360_15300</name>
</gene>
<keyword evidence="1" id="KW-0378">Hydrolase</keyword>
<dbReference type="SUPFAM" id="SSF52499">
    <property type="entry name" value="Isochorismatase-like hydrolases"/>
    <property type="match status" value="1"/>
</dbReference>
<dbReference type="GO" id="GO:0016787">
    <property type="term" value="F:hydrolase activity"/>
    <property type="evidence" value="ECO:0007669"/>
    <property type="project" value="UniProtKB-KW"/>
</dbReference>
<protein>
    <submittedName>
        <fullName evidence="3">Isochorismatase family protein</fullName>
    </submittedName>
</protein>
<organism evidence="3 4">
    <name type="scientific">Vibrio astriarenae</name>
    <dbReference type="NCBI Taxonomy" id="1481923"/>
    <lineage>
        <taxon>Bacteria</taxon>
        <taxon>Pseudomonadati</taxon>
        <taxon>Pseudomonadota</taxon>
        <taxon>Gammaproteobacteria</taxon>
        <taxon>Vibrionales</taxon>
        <taxon>Vibrionaceae</taxon>
        <taxon>Vibrio</taxon>
    </lineage>
</organism>
<evidence type="ECO:0000313" key="3">
    <source>
        <dbReference type="EMBL" id="QIA64931.1"/>
    </source>
</evidence>
<name>A0A7Z2T634_9VIBR</name>
<dbReference type="Gene3D" id="3.40.50.850">
    <property type="entry name" value="Isochorismatase-like"/>
    <property type="match status" value="1"/>
</dbReference>
<evidence type="ECO:0000313" key="4">
    <source>
        <dbReference type="Proteomes" id="UP000464262"/>
    </source>
</evidence>
<sequence length="183" mass="20179">MKPAVLVIDVQSVLFDPEPQPFESQIVLNNINQVTKWARSKSAPVIFIQHEQPKSVIEYKSVGWELQSSLVTQTCDHFVRKTTPDSFLNTNLQSVLNELDVDSIIVCGYASEFCIDTTVRRAAGLGYSVTLVSDAHTTHDKEHATGAQIREHHNATLPSMSSFGVKIRAIEAGDLLDVGLTDT</sequence>
<reference evidence="3 4" key="1">
    <citation type="submission" date="2020-01" db="EMBL/GenBank/DDBJ databases">
        <title>Whole genome and functional gene identification of agarase of Vibrio HN897.</title>
        <authorList>
            <person name="Liu Y."/>
            <person name="Zhao Z."/>
        </authorList>
    </citation>
    <scope>NUCLEOTIDE SEQUENCE [LARGE SCALE GENOMIC DNA]</scope>
    <source>
        <strain evidence="3 4">HN897</strain>
    </source>
</reference>
<keyword evidence="4" id="KW-1185">Reference proteome</keyword>
<dbReference type="CDD" id="cd01014">
    <property type="entry name" value="nicotinamidase_related"/>
    <property type="match status" value="1"/>
</dbReference>
<dbReference type="KEGG" id="vas:GT360_15300"/>
<dbReference type="PANTHER" id="PTHR43540:SF14">
    <property type="entry name" value="ISOCHORISMATASE"/>
    <property type="match status" value="1"/>
</dbReference>
<dbReference type="Proteomes" id="UP000464262">
    <property type="component" value="Chromosome 2"/>
</dbReference>
<evidence type="ECO:0000256" key="1">
    <source>
        <dbReference type="ARBA" id="ARBA00022801"/>
    </source>
</evidence>
<accession>A0A7Z2T634</accession>
<proteinExistence type="predicted"/>
<dbReference type="AlphaFoldDB" id="A0A7Z2T634"/>
<dbReference type="PANTHER" id="PTHR43540">
    <property type="entry name" value="PEROXYUREIDOACRYLATE/UREIDOACRYLATE AMIDOHYDROLASE-RELATED"/>
    <property type="match status" value="1"/>
</dbReference>
<dbReference type="InterPro" id="IPR050272">
    <property type="entry name" value="Isochorismatase-like_hydrls"/>
</dbReference>